<sequence>MPFSSQTQSLSSSQEQLFKESFLDAFETLPLLRFYGKSVVLSQEYMAQENKKRLRQYLQSLKSNSQLLLFLFAQIPNSVQERKVNPILRSQSKEIE</sequence>
<proteinExistence type="predicted"/>
<evidence type="ECO:0000313" key="1">
    <source>
        <dbReference type="EMBL" id="EWS75367.1"/>
    </source>
</evidence>
<dbReference type="AlphaFoldDB" id="W7XD11"/>
<protein>
    <submittedName>
        <fullName evidence="1">Uncharacterized protein</fullName>
    </submittedName>
</protein>
<dbReference type="KEGG" id="tet:TTHERM_000095443"/>
<dbReference type="InParanoid" id="W7XD11"/>
<dbReference type="EMBL" id="GG662767">
    <property type="protein sequence ID" value="EWS75367.1"/>
    <property type="molecule type" value="Genomic_DNA"/>
</dbReference>
<accession>W7XD11</accession>
<evidence type="ECO:0000313" key="2">
    <source>
        <dbReference type="Proteomes" id="UP000009168"/>
    </source>
</evidence>
<dbReference type="RefSeq" id="XP_012652041.1">
    <property type="nucleotide sequence ID" value="XM_012796587.1"/>
</dbReference>
<gene>
    <name evidence="1" type="ORF">TTHERM_000095443</name>
</gene>
<reference evidence="2" key="1">
    <citation type="journal article" date="2006" name="PLoS Biol.">
        <title>Macronuclear genome sequence of the ciliate Tetrahymena thermophila, a model eukaryote.</title>
        <authorList>
            <person name="Eisen J.A."/>
            <person name="Coyne R.S."/>
            <person name="Wu M."/>
            <person name="Wu D."/>
            <person name="Thiagarajan M."/>
            <person name="Wortman J.R."/>
            <person name="Badger J.H."/>
            <person name="Ren Q."/>
            <person name="Amedeo P."/>
            <person name="Jones K.M."/>
            <person name="Tallon L.J."/>
            <person name="Delcher A.L."/>
            <person name="Salzberg S.L."/>
            <person name="Silva J.C."/>
            <person name="Haas B.J."/>
            <person name="Majoros W.H."/>
            <person name="Farzad M."/>
            <person name="Carlton J.M."/>
            <person name="Smith R.K. Jr."/>
            <person name="Garg J."/>
            <person name="Pearlman R.E."/>
            <person name="Karrer K.M."/>
            <person name="Sun L."/>
            <person name="Manning G."/>
            <person name="Elde N.C."/>
            <person name="Turkewitz A.P."/>
            <person name="Asai D.J."/>
            <person name="Wilkes D.E."/>
            <person name="Wang Y."/>
            <person name="Cai H."/>
            <person name="Collins K."/>
            <person name="Stewart B.A."/>
            <person name="Lee S.R."/>
            <person name="Wilamowska K."/>
            <person name="Weinberg Z."/>
            <person name="Ruzzo W.L."/>
            <person name="Wloga D."/>
            <person name="Gaertig J."/>
            <person name="Frankel J."/>
            <person name="Tsao C.-C."/>
            <person name="Gorovsky M.A."/>
            <person name="Keeling P.J."/>
            <person name="Waller R.F."/>
            <person name="Patron N.J."/>
            <person name="Cherry J.M."/>
            <person name="Stover N.A."/>
            <person name="Krieger C.J."/>
            <person name="del Toro C."/>
            <person name="Ryder H.F."/>
            <person name="Williamson S.C."/>
            <person name="Barbeau R.A."/>
            <person name="Hamilton E.P."/>
            <person name="Orias E."/>
        </authorList>
    </citation>
    <scope>NUCLEOTIDE SEQUENCE [LARGE SCALE GENOMIC DNA]</scope>
    <source>
        <strain evidence="2">SB210</strain>
    </source>
</reference>
<dbReference type="GeneID" id="24437257"/>
<dbReference type="Proteomes" id="UP000009168">
    <property type="component" value="Unassembled WGS sequence"/>
</dbReference>
<name>W7XD11_TETTS</name>
<organism evidence="1 2">
    <name type="scientific">Tetrahymena thermophila (strain SB210)</name>
    <dbReference type="NCBI Taxonomy" id="312017"/>
    <lineage>
        <taxon>Eukaryota</taxon>
        <taxon>Sar</taxon>
        <taxon>Alveolata</taxon>
        <taxon>Ciliophora</taxon>
        <taxon>Intramacronucleata</taxon>
        <taxon>Oligohymenophorea</taxon>
        <taxon>Hymenostomatida</taxon>
        <taxon>Tetrahymenina</taxon>
        <taxon>Tetrahymenidae</taxon>
        <taxon>Tetrahymena</taxon>
    </lineage>
</organism>
<keyword evidence="2" id="KW-1185">Reference proteome</keyword>